<name>A0A1Q4V7V3_9ACTN</name>
<dbReference type="AlphaFoldDB" id="A0A1Q4V7V3"/>
<dbReference type="EMBL" id="LFBV01000003">
    <property type="protein sequence ID" value="OKH93887.1"/>
    <property type="molecule type" value="Genomic_DNA"/>
</dbReference>
<reference evidence="2 3" key="1">
    <citation type="submission" date="2015-06" db="EMBL/GenBank/DDBJ databases">
        <title>Cloning and characterization of the uncialamcin biosynthetic gene cluster.</title>
        <authorList>
            <person name="Yan X."/>
            <person name="Huang T."/>
            <person name="Ge H."/>
            <person name="Shen B."/>
        </authorList>
    </citation>
    <scope>NUCLEOTIDE SEQUENCE [LARGE SCALE GENOMIC DNA]</scope>
    <source>
        <strain evidence="2 3">DCA2648</strain>
    </source>
</reference>
<dbReference type="Pfam" id="PF00903">
    <property type="entry name" value="Glyoxalase"/>
    <property type="match status" value="2"/>
</dbReference>
<dbReference type="Proteomes" id="UP000186455">
    <property type="component" value="Unassembled WGS sequence"/>
</dbReference>
<dbReference type="PANTHER" id="PTHR36503">
    <property type="entry name" value="BLR2520 PROTEIN"/>
    <property type="match status" value="1"/>
</dbReference>
<proteinExistence type="predicted"/>
<feature type="domain" description="VOC" evidence="1">
    <location>
        <begin position="4"/>
        <end position="128"/>
    </location>
</feature>
<dbReference type="InterPro" id="IPR029068">
    <property type="entry name" value="Glyas_Bleomycin-R_OHBP_Dase"/>
</dbReference>
<sequence length="268" mass="27665">MALSVDLITIGVPQVEGASAFYSSAFSSTATAADDGRTAGLDLNGTGRLGLQQIEALAAESGANPATSGFRGYVLSSIVSQPAEVRALLDTAAAQGATVVKPAKKEMFGEFAAVYRSPDGAVWKLAAASKKDTDTVPDPPRPTETAVYLGVAKPKTSKVFYEALGMSVDRDYGDKFIDFTIADGVCRLGLLPRKALAKDAGVDENGDGFSALVLTHTAASRDDVDTLLAAVGPAGGRVTGAAAETGQGDYAGHFTDLDGYHWRVTARA</sequence>
<dbReference type="SUPFAM" id="SSF54593">
    <property type="entry name" value="Glyoxalase/Bleomycin resistance protein/Dihydroxybiphenyl dioxygenase"/>
    <property type="match status" value="2"/>
</dbReference>
<dbReference type="PANTHER" id="PTHR36503:SF1">
    <property type="entry name" value="BLR2520 PROTEIN"/>
    <property type="match status" value="1"/>
</dbReference>
<gene>
    <name evidence="2" type="ORF">AB852_14385</name>
</gene>
<dbReference type="PROSITE" id="PS51819">
    <property type="entry name" value="VOC"/>
    <property type="match status" value="1"/>
</dbReference>
<dbReference type="STRING" id="1048205.AB852_14385"/>
<dbReference type="InterPro" id="IPR037523">
    <property type="entry name" value="VOC_core"/>
</dbReference>
<dbReference type="Gene3D" id="3.10.180.10">
    <property type="entry name" value="2,3-Dihydroxybiphenyl 1,2-Dioxygenase, domain 1"/>
    <property type="match status" value="2"/>
</dbReference>
<protein>
    <recommendedName>
        <fullName evidence="1">VOC domain-containing protein</fullName>
    </recommendedName>
</protein>
<evidence type="ECO:0000259" key="1">
    <source>
        <dbReference type="PROSITE" id="PS51819"/>
    </source>
</evidence>
<dbReference type="InterPro" id="IPR004360">
    <property type="entry name" value="Glyas_Fos-R_dOase_dom"/>
</dbReference>
<evidence type="ECO:0000313" key="2">
    <source>
        <dbReference type="EMBL" id="OKH93887.1"/>
    </source>
</evidence>
<keyword evidence="3" id="KW-1185">Reference proteome</keyword>
<evidence type="ECO:0000313" key="3">
    <source>
        <dbReference type="Proteomes" id="UP000186455"/>
    </source>
</evidence>
<organism evidence="2 3">
    <name type="scientific">Streptomyces uncialis</name>
    <dbReference type="NCBI Taxonomy" id="1048205"/>
    <lineage>
        <taxon>Bacteria</taxon>
        <taxon>Bacillati</taxon>
        <taxon>Actinomycetota</taxon>
        <taxon>Actinomycetes</taxon>
        <taxon>Kitasatosporales</taxon>
        <taxon>Streptomycetaceae</taxon>
        <taxon>Streptomyces</taxon>
    </lineage>
</organism>
<dbReference type="RefSeq" id="WP_073788134.1">
    <property type="nucleotide sequence ID" value="NZ_CP108638.1"/>
</dbReference>
<comment type="caution">
    <text evidence="2">The sequence shown here is derived from an EMBL/GenBank/DDBJ whole genome shotgun (WGS) entry which is preliminary data.</text>
</comment>
<accession>A0A1Q4V7V3</accession>